<keyword evidence="6" id="KW-0067">ATP-binding</keyword>
<dbReference type="Pfam" id="PF01061">
    <property type="entry name" value="ABC2_membrane"/>
    <property type="match status" value="1"/>
</dbReference>
<keyword evidence="4 10" id="KW-0812">Transmembrane</keyword>
<feature type="region of interest" description="Disordered" evidence="9">
    <location>
        <begin position="11"/>
        <end position="47"/>
    </location>
</feature>
<dbReference type="PROSITE" id="PS50893">
    <property type="entry name" value="ABC_TRANSPORTER_2"/>
    <property type="match status" value="1"/>
</dbReference>
<evidence type="ECO:0000256" key="5">
    <source>
        <dbReference type="ARBA" id="ARBA00022741"/>
    </source>
</evidence>
<evidence type="ECO:0000256" key="2">
    <source>
        <dbReference type="ARBA" id="ARBA00005814"/>
    </source>
</evidence>
<organism evidence="12 13">
    <name type="scientific">Cylicocyclus nassatus</name>
    <name type="common">Nematode worm</name>
    <dbReference type="NCBI Taxonomy" id="53992"/>
    <lineage>
        <taxon>Eukaryota</taxon>
        <taxon>Metazoa</taxon>
        <taxon>Ecdysozoa</taxon>
        <taxon>Nematoda</taxon>
        <taxon>Chromadorea</taxon>
        <taxon>Rhabditida</taxon>
        <taxon>Rhabditina</taxon>
        <taxon>Rhabditomorpha</taxon>
        <taxon>Strongyloidea</taxon>
        <taxon>Strongylidae</taxon>
        <taxon>Cylicocyclus</taxon>
    </lineage>
</organism>
<feature type="transmembrane region" description="Helical" evidence="10">
    <location>
        <begin position="559"/>
        <end position="584"/>
    </location>
</feature>
<gene>
    <name evidence="12" type="ORF">CYNAS_LOCUS11878</name>
</gene>
<dbReference type="Gene3D" id="3.40.50.300">
    <property type="entry name" value="P-loop containing nucleotide triphosphate hydrolases"/>
    <property type="match status" value="1"/>
</dbReference>
<dbReference type="InterPro" id="IPR043926">
    <property type="entry name" value="ABCG_dom"/>
</dbReference>
<reference evidence="12" key="1">
    <citation type="submission" date="2023-07" db="EMBL/GenBank/DDBJ databases">
        <authorList>
            <consortium name="CYATHOMIX"/>
        </authorList>
    </citation>
    <scope>NUCLEOTIDE SEQUENCE</scope>
    <source>
        <strain evidence="12">N/A</strain>
    </source>
</reference>
<keyword evidence="5" id="KW-0547">Nucleotide-binding</keyword>
<dbReference type="Pfam" id="PF00005">
    <property type="entry name" value="ABC_tran"/>
    <property type="match status" value="1"/>
</dbReference>
<dbReference type="Proteomes" id="UP001176961">
    <property type="component" value="Unassembled WGS sequence"/>
</dbReference>
<dbReference type="CDD" id="cd03213">
    <property type="entry name" value="ABCG_EPDR"/>
    <property type="match status" value="1"/>
</dbReference>
<dbReference type="InterPro" id="IPR003593">
    <property type="entry name" value="AAA+_ATPase"/>
</dbReference>
<evidence type="ECO:0000313" key="13">
    <source>
        <dbReference type="Proteomes" id="UP001176961"/>
    </source>
</evidence>
<evidence type="ECO:0000256" key="6">
    <source>
        <dbReference type="ARBA" id="ARBA00022840"/>
    </source>
</evidence>
<comment type="caution">
    <text evidence="12">The sequence shown here is derived from an EMBL/GenBank/DDBJ whole genome shotgun (WGS) entry which is preliminary data.</text>
</comment>
<evidence type="ECO:0000256" key="3">
    <source>
        <dbReference type="ARBA" id="ARBA00022448"/>
    </source>
</evidence>
<sequence length="672" mass="75582">MRIVDDMHPLIRSPPPYKDIDSCSYTSEKAPDFDQPPPYPSPNESSNNRFRIPQGCDLCWSSLYAYGPSTTASSFSEKYARRRPQKRKEILHKVSGIAKAGRLLAIMGSSGAGKTTLLNVLTSRNLAGLDVEGKITVDGQSISKWKFKEISAFVQQHDMFVGTMTAREHLRFMARLRIGSNYTKMEQDLRVEEVIRKMGLSGCADTLIGTPSSSKGLSCGEMKRLAFASEMLTCPKILFCDEPTSGLDAFMAGHVVSALRTLADGGMTVIITIHQPSSQVYNSFNDVCLMACGRIIYLGPTEEAHPLFERCGYPSPDYCNPADHLVRTLAIINDRKKDCLETISKIRKGFLETAYGKRIREIEGDKSMEKRVFDGSDAMNHNFFTMKHPASFYAQLSALTWRAWLTIVRDPTVLKIKLIQTIICAIITGLIYLQTPIRPDTIMSINGVLFNLIRDTSFMLQYPAVPAMTMELPIVLRENANGIYSTSAYFLGKNIAEFPQYVILPAIYTAIVYWMAGLVPDIWTFLFATFICILMINVAISISYATATVFGSTDIAMTILPMFIVPMLAFGGFFITFETIPGYFKWFSKLSYFKYSYEALAINEWEMIDFIPGCVNYTLQHSSCPSTGREVLEQIDFNEYSKWVDVLILTAMFFIIRAISYVALLVRAYRNH</sequence>
<dbReference type="GO" id="GO:0005886">
    <property type="term" value="C:plasma membrane"/>
    <property type="evidence" value="ECO:0007669"/>
    <property type="project" value="TreeGrafter"/>
</dbReference>
<comment type="subcellular location">
    <subcellularLocation>
        <location evidence="1">Membrane</location>
        <topology evidence="1">Multi-pass membrane protein</topology>
    </subcellularLocation>
</comment>
<proteinExistence type="inferred from homology"/>
<dbReference type="SMART" id="SM00382">
    <property type="entry name" value="AAA"/>
    <property type="match status" value="1"/>
</dbReference>
<dbReference type="InterPro" id="IPR003439">
    <property type="entry name" value="ABC_transporter-like_ATP-bd"/>
</dbReference>
<dbReference type="EMBL" id="CATQJL010000223">
    <property type="protein sequence ID" value="CAJ0599895.1"/>
    <property type="molecule type" value="Genomic_DNA"/>
</dbReference>
<protein>
    <recommendedName>
        <fullName evidence="11">ABC transporter domain-containing protein</fullName>
    </recommendedName>
</protein>
<accession>A0AA36GXE0</accession>
<dbReference type="AlphaFoldDB" id="A0AA36GXE0"/>
<dbReference type="InterPro" id="IPR013525">
    <property type="entry name" value="ABC2_TM"/>
</dbReference>
<dbReference type="GO" id="GO:0005524">
    <property type="term" value="F:ATP binding"/>
    <property type="evidence" value="ECO:0007669"/>
    <property type="project" value="UniProtKB-KW"/>
</dbReference>
<keyword evidence="8 10" id="KW-0472">Membrane</keyword>
<feature type="domain" description="ABC transporter" evidence="11">
    <location>
        <begin position="75"/>
        <end position="317"/>
    </location>
</feature>
<comment type="similarity">
    <text evidence="2">Belongs to the ABC transporter superfamily. ABCG family. Eye pigment precursor importer (TC 3.A.1.204) subfamily.</text>
</comment>
<evidence type="ECO:0000256" key="9">
    <source>
        <dbReference type="SAM" id="MobiDB-lite"/>
    </source>
</evidence>
<dbReference type="SUPFAM" id="SSF52540">
    <property type="entry name" value="P-loop containing nucleoside triphosphate hydrolases"/>
    <property type="match status" value="1"/>
</dbReference>
<keyword evidence="3" id="KW-0813">Transport</keyword>
<keyword evidence="7 10" id="KW-1133">Transmembrane helix</keyword>
<dbReference type="PANTHER" id="PTHR48041:SF93">
    <property type="entry name" value="ABC TRANSPORTER ATP-BINDING PROTEIN_PERMEASE WHT-1"/>
    <property type="match status" value="1"/>
</dbReference>
<dbReference type="Pfam" id="PF19055">
    <property type="entry name" value="ABC2_membrane_7"/>
    <property type="match status" value="1"/>
</dbReference>
<feature type="transmembrane region" description="Helical" evidence="10">
    <location>
        <begin position="646"/>
        <end position="666"/>
    </location>
</feature>
<evidence type="ECO:0000256" key="7">
    <source>
        <dbReference type="ARBA" id="ARBA00022989"/>
    </source>
</evidence>
<dbReference type="InterPro" id="IPR027417">
    <property type="entry name" value="P-loop_NTPase"/>
</dbReference>
<evidence type="ECO:0000256" key="4">
    <source>
        <dbReference type="ARBA" id="ARBA00022692"/>
    </source>
</evidence>
<evidence type="ECO:0000256" key="1">
    <source>
        <dbReference type="ARBA" id="ARBA00004141"/>
    </source>
</evidence>
<name>A0AA36GXE0_CYLNA</name>
<dbReference type="FunFam" id="3.40.50.300:FF:002134">
    <property type="entry name" value="ABC transporter ATP-binding protein/permease wht-1"/>
    <property type="match status" value="1"/>
</dbReference>
<evidence type="ECO:0000259" key="11">
    <source>
        <dbReference type="PROSITE" id="PS50893"/>
    </source>
</evidence>
<evidence type="ECO:0000256" key="8">
    <source>
        <dbReference type="ARBA" id="ARBA00023136"/>
    </source>
</evidence>
<dbReference type="GO" id="GO:0140359">
    <property type="term" value="F:ABC-type transporter activity"/>
    <property type="evidence" value="ECO:0007669"/>
    <property type="project" value="InterPro"/>
</dbReference>
<keyword evidence="13" id="KW-1185">Reference proteome</keyword>
<feature type="transmembrane region" description="Helical" evidence="10">
    <location>
        <begin position="498"/>
        <end position="516"/>
    </location>
</feature>
<feature type="transmembrane region" description="Helical" evidence="10">
    <location>
        <begin position="416"/>
        <end position="433"/>
    </location>
</feature>
<dbReference type="InterPro" id="IPR050352">
    <property type="entry name" value="ABCG_transporters"/>
</dbReference>
<dbReference type="GO" id="GO:0016887">
    <property type="term" value="F:ATP hydrolysis activity"/>
    <property type="evidence" value="ECO:0007669"/>
    <property type="project" value="InterPro"/>
</dbReference>
<feature type="transmembrane region" description="Helical" evidence="10">
    <location>
        <begin position="522"/>
        <end position="547"/>
    </location>
</feature>
<dbReference type="PANTHER" id="PTHR48041">
    <property type="entry name" value="ABC TRANSPORTER G FAMILY MEMBER 28"/>
    <property type="match status" value="1"/>
</dbReference>
<evidence type="ECO:0000313" key="12">
    <source>
        <dbReference type="EMBL" id="CAJ0599895.1"/>
    </source>
</evidence>
<evidence type="ECO:0000256" key="10">
    <source>
        <dbReference type="SAM" id="Phobius"/>
    </source>
</evidence>